<keyword evidence="2" id="KW-0443">Lipid metabolism</keyword>
<evidence type="ECO:0000313" key="6">
    <source>
        <dbReference type="Proteomes" id="UP000321805"/>
    </source>
</evidence>
<name>A0A5B8U2P7_9ACTN</name>
<comment type="similarity">
    <text evidence="1 4">Belongs to the enoyl-CoA hydratase/isomerase family.</text>
</comment>
<dbReference type="RefSeq" id="WP_146917463.1">
    <property type="nucleotide sequence ID" value="NZ_CP042430.1"/>
</dbReference>
<dbReference type="KEGG" id="bsol:FSW04_06290"/>
<sequence>MASTAGAVRIEADPQHDGVALLTIDRPPVNALGAAGYHDLADALEAVAADPGVRAVVLTGAGERAFCAGTDMRDFESGDGASAATAAGWRMFTTLGAMPKPVVGALNGPAVGGGCAITTECDVLVAVPTMHFSIPEVALGFTGGGSHIKRLAPWFKAQRMLLLGERLEAGEAHAAGTVAALADDRDALLALALDVAGRLAALDPDAVREARRIFRGPEGAAALTGYREELDLLERLLRGRRAAG</sequence>
<dbReference type="InterPro" id="IPR018376">
    <property type="entry name" value="Enoyl-CoA_hyd/isom_CS"/>
</dbReference>
<dbReference type="PANTHER" id="PTHR11941">
    <property type="entry name" value="ENOYL-COA HYDRATASE-RELATED"/>
    <property type="match status" value="1"/>
</dbReference>
<evidence type="ECO:0000256" key="2">
    <source>
        <dbReference type="ARBA" id="ARBA00023098"/>
    </source>
</evidence>
<accession>A0A5B8U2P7</accession>
<gene>
    <name evidence="5" type="ORF">FSW04_06290</name>
</gene>
<dbReference type="GO" id="GO:0016853">
    <property type="term" value="F:isomerase activity"/>
    <property type="evidence" value="ECO:0007669"/>
    <property type="project" value="UniProtKB-KW"/>
</dbReference>
<dbReference type="AlphaFoldDB" id="A0A5B8U2P7"/>
<keyword evidence="3" id="KW-0456">Lyase</keyword>
<dbReference type="OrthoDB" id="8452484at2"/>
<dbReference type="PANTHER" id="PTHR11941:SF169">
    <property type="entry name" value="(7AS)-7A-METHYL-1,5-DIOXO-2,3,5,6,7,7A-HEXAHYDRO-1H-INDENE-CARBOXYL-COA HYDROLASE"/>
    <property type="match status" value="1"/>
</dbReference>
<dbReference type="CDD" id="cd06558">
    <property type="entry name" value="crotonase-like"/>
    <property type="match status" value="1"/>
</dbReference>
<proteinExistence type="inferred from homology"/>
<reference evidence="5 6" key="1">
    <citation type="journal article" date="2018" name="J. Microbiol.">
        <title>Baekduia soli gen. nov., sp. nov., a novel bacterium isolated from the soil of Baekdu Mountain and proposal of a novel family name, Baekduiaceae fam. nov.</title>
        <authorList>
            <person name="An D.S."/>
            <person name="Siddiqi M.Z."/>
            <person name="Kim K.H."/>
            <person name="Yu H.S."/>
            <person name="Im W.T."/>
        </authorList>
    </citation>
    <scope>NUCLEOTIDE SEQUENCE [LARGE SCALE GENOMIC DNA]</scope>
    <source>
        <strain evidence="5 6">BR7-21</strain>
    </source>
</reference>
<organism evidence="5 6">
    <name type="scientific">Baekduia soli</name>
    <dbReference type="NCBI Taxonomy" id="496014"/>
    <lineage>
        <taxon>Bacteria</taxon>
        <taxon>Bacillati</taxon>
        <taxon>Actinomycetota</taxon>
        <taxon>Thermoleophilia</taxon>
        <taxon>Solirubrobacterales</taxon>
        <taxon>Baekduiaceae</taxon>
        <taxon>Baekduia</taxon>
    </lineage>
</organism>
<evidence type="ECO:0000256" key="1">
    <source>
        <dbReference type="ARBA" id="ARBA00005254"/>
    </source>
</evidence>
<dbReference type="GO" id="GO:0016829">
    <property type="term" value="F:lyase activity"/>
    <property type="evidence" value="ECO:0007669"/>
    <property type="project" value="UniProtKB-KW"/>
</dbReference>
<dbReference type="SUPFAM" id="SSF52096">
    <property type="entry name" value="ClpP/crotonase"/>
    <property type="match status" value="1"/>
</dbReference>
<dbReference type="InterPro" id="IPR029045">
    <property type="entry name" value="ClpP/crotonase-like_dom_sf"/>
</dbReference>
<evidence type="ECO:0000256" key="4">
    <source>
        <dbReference type="RuleBase" id="RU003707"/>
    </source>
</evidence>
<dbReference type="PROSITE" id="PS00166">
    <property type="entry name" value="ENOYL_COA_HYDRATASE"/>
    <property type="match status" value="1"/>
</dbReference>
<dbReference type="GO" id="GO:0006635">
    <property type="term" value="P:fatty acid beta-oxidation"/>
    <property type="evidence" value="ECO:0007669"/>
    <property type="project" value="TreeGrafter"/>
</dbReference>
<dbReference type="Pfam" id="PF00378">
    <property type="entry name" value="ECH_1"/>
    <property type="match status" value="1"/>
</dbReference>
<dbReference type="Proteomes" id="UP000321805">
    <property type="component" value="Chromosome"/>
</dbReference>
<dbReference type="EMBL" id="CP042430">
    <property type="protein sequence ID" value="QEC47238.1"/>
    <property type="molecule type" value="Genomic_DNA"/>
</dbReference>
<evidence type="ECO:0000313" key="5">
    <source>
        <dbReference type="EMBL" id="QEC47238.1"/>
    </source>
</evidence>
<dbReference type="InterPro" id="IPR001753">
    <property type="entry name" value="Enoyl-CoA_hydra/iso"/>
</dbReference>
<keyword evidence="6" id="KW-1185">Reference proteome</keyword>
<protein>
    <submittedName>
        <fullName evidence="5">Enoyl-CoA hydratase/isomerase family protein</fullName>
    </submittedName>
</protein>
<dbReference type="Gene3D" id="3.90.226.10">
    <property type="entry name" value="2-enoyl-CoA Hydratase, Chain A, domain 1"/>
    <property type="match status" value="1"/>
</dbReference>
<keyword evidence="5" id="KW-0413">Isomerase</keyword>
<evidence type="ECO:0000256" key="3">
    <source>
        <dbReference type="ARBA" id="ARBA00023239"/>
    </source>
</evidence>